<dbReference type="EMBL" id="LN483074">
    <property type="protein sequence ID" value="CEA01939.1"/>
    <property type="molecule type" value="Genomic_DNA"/>
</dbReference>
<accession>A0A078M6N6</accession>
<dbReference type="PATRIC" id="fig|1461583.4.peg.1039"/>
<name>A0A078M6N6_9BACL</name>
<reference evidence="1" key="1">
    <citation type="submission" date="2014-07" db="EMBL/GenBank/DDBJ databases">
        <authorList>
            <person name="Urmite Genomes Urmite Genomes"/>
        </authorList>
    </citation>
    <scope>NUCLEOTIDE SEQUENCE</scope>
    <source>
        <strain evidence="1">13S34_air</strain>
    </source>
</reference>
<proteinExistence type="predicted"/>
<dbReference type="AlphaFoldDB" id="A0A078M6N6"/>
<evidence type="ECO:0000313" key="1">
    <source>
        <dbReference type="EMBL" id="CEA01939.1"/>
    </source>
</evidence>
<sequence>MNNRTVNDVLAAVECAIQNTLDTRIYYITSWSEAVGLTLTGNEQLQQRYYKIHHHYDAGSFTVTALQQQGAHLHEDYAHQLNELPTVHSYDFSSISFTCIYDAKVNQVTSYRRPVLKQNELCYEICQEGVVFTKTLADCQQAVAEVAMLEWETERLKRVYQAMIESLGRALTVSEIHYIESQKAQWLTKKVALPTIVAALRQGLMCEDSNHTIELALEQWQKLQANPLAHRRYIARQSALMAQYKKEFSE</sequence>
<dbReference type="HOGENOM" id="CLU_1110379_0_0_9"/>
<protein>
    <submittedName>
        <fullName evidence="1">Uncharacterized protein</fullName>
    </submittedName>
</protein>
<gene>
    <name evidence="1" type="ORF">BN1050_01077</name>
</gene>
<organism evidence="1">
    <name type="scientific">Metalysinibacillus saudimassiliensis</name>
    <dbReference type="NCBI Taxonomy" id="1461583"/>
    <lineage>
        <taxon>Bacteria</taxon>
        <taxon>Bacillati</taxon>
        <taxon>Bacillota</taxon>
        <taxon>Bacilli</taxon>
        <taxon>Bacillales</taxon>
        <taxon>Caryophanaceae</taxon>
        <taxon>Metalysinibacillus</taxon>
    </lineage>
</organism>